<dbReference type="InterPro" id="IPR012338">
    <property type="entry name" value="Beta-lactam/transpept-like"/>
</dbReference>
<sequence>MVAVKRFYIALVKKVNSLHMIQKSTFVCLISVLLISCSNSDNHTEPTPNTNNSSFYFPPLNSDDWETETAASLGWDEAKLNEAITFAQSKNTYGLIILHKGRIVSENYWNNWNKNTKYYIASAGKSVTAYLVGIAQQEGLLKINDKTAHYLGNGWSSLPIAKEELITLKHQLIMTTGLDDNVVDVDCTDPSCLIYKADAGTRWAYHNAPYHLLHDVIAKASNSTISNFTKTRLADQIGMKNYTWINHILWLNTRDMARFGILMLNKGKWGEKTLMTDQQFFADMIHTSNNYNPSYGYLWWLNGKSSFMVPTLQTSFSGPLTPSAPADMYAALGKGDKKIYVIPSLDLVVVRQGDDTGTAVLGPSSFDEQLWAKLKLAIKY</sequence>
<dbReference type="PANTHER" id="PTHR43283">
    <property type="entry name" value="BETA-LACTAMASE-RELATED"/>
    <property type="match status" value="1"/>
</dbReference>
<reference evidence="2" key="1">
    <citation type="submission" date="2012-02" db="EMBL/GenBank/DDBJ databases">
        <title>The complete genome of Solitalea canadensis DSM 3403.</title>
        <authorList>
            <consortium name="US DOE Joint Genome Institute (JGI-PGF)"/>
            <person name="Lucas S."/>
            <person name="Copeland A."/>
            <person name="Lapidus A."/>
            <person name="Glavina del Rio T."/>
            <person name="Dalin E."/>
            <person name="Tice H."/>
            <person name="Bruce D."/>
            <person name="Goodwin L."/>
            <person name="Pitluck S."/>
            <person name="Peters L."/>
            <person name="Ovchinnikova G."/>
            <person name="Lu M."/>
            <person name="Kyrpides N."/>
            <person name="Mavromatis K."/>
            <person name="Ivanova N."/>
            <person name="Brettin T."/>
            <person name="Detter J.C."/>
            <person name="Han C."/>
            <person name="Larimer F."/>
            <person name="Land M."/>
            <person name="Hauser L."/>
            <person name="Markowitz V."/>
            <person name="Cheng J.-F."/>
            <person name="Hugenholtz P."/>
            <person name="Woyke T."/>
            <person name="Wu D."/>
            <person name="Spring S."/>
            <person name="Schroeder M."/>
            <person name="Kopitz M."/>
            <person name="Brambilla E."/>
            <person name="Klenk H.-P."/>
            <person name="Eisen J.A."/>
        </authorList>
    </citation>
    <scope>NUCLEOTIDE SEQUENCE</scope>
    <source>
        <strain evidence="2">DSM 3403</strain>
    </source>
</reference>
<accession>H8KSW4</accession>
<dbReference type="eggNOG" id="COG1680">
    <property type="taxonomic scope" value="Bacteria"/>
</dbReference>
<proteinExistence type="predicted"/>
<protein>
    <submittedName>
        <fullName evidence="2">Penicillin-binding protein, beta-lactamase class C</fullName>
    </submittedName>
</protein>
<dbReference type="KEGG" id="scn:Solca_0280"/>
<dbReference type="AlphaFoldDB" id="H8KSW4"/>
<feature type="domain" description="Beta-lactamase-related" evidence="1">
    <location>
        <begin position="95"/>
        <end position="260"/>
    </location>
</feature>
<dbReference type="InterPro" id="IPR050789">
    <property type="entry name" value="Diverse_Enzym_Activities"/>
</dbReference>
<gene>
    <name evidence="2" type="ordered locus">Solca_0280</name>
</gene>
<dbReference type="Pfam" id="PF00144">
    <property type="entry name" value="Beta-lactamase"/>
    <property type="match status" value="1"/>
</dbReference>
<evidence type="ECO:0000313" key="3">
    <source>
        <dbReference type="Proteomes" id="UP000007590"/>
    </source>
</evidence>
<evidence type="ECO:0000313" key="2">
    <source>
        <dbReference type="EMBL" id="AFD05424.1"/>
    </source>
</evidence>
<dbReference type="Gene3D" id="3.40.710.10">
    <property type="entry name" value="DD-peptidase/beta-lactamase superfamily"/>
    <property type="match status" value="1"/>
</dbReference>
<dbReference type="InterPro" id="IPR001466">
    <property type="entry name" value="Beta-lactam-related"/>
</dbReference>
<keyword evidence="3" id="KW-1185">Reference proteome</keyword>
<dbReference type="Proteomes" id="UP000007590">
    <property type="component" value="Chromosome"/>
</dbReference>
<dbReference type="PANTHER" id="PTHR43283:SF7">
    <property type="entry name" value="BETA-LACTAMASE-RELATED DOMAIN-CONTAINING PROTEIN"/>
    <property type="match status" value="1"/>
</dbReference>
<evidence type="ECO:0000259" key="1">
    <source>
        <dbReference type="Pfam" id="PF00144"/>
    </source>
</evidence>
<name>H8KSW4_SOLCM</name>
<organism evidence="2 3">
    <name type="scientific">Solitalea canadensis (strain ATCC 29591 / DSM 3403 / JCM 21819 / LMG 8368 / NBRC 15130 / NCIMB 12057 / USAM 9D)</name>
    <name type="common">Flexibacter canadensis</name>
    <dbReference type="NCBI Taxonomy" id="929556"/>
    <lineage>
        <taxon>Bacteria</taxon>
        <taxon>Pseudomonadati</taxon>
        <taxon>Bacteroidota</taxon>
        <taxon>Sphingobacteriia</taxon>
        <taxon>Sphingobacteriales</taxon>
        <taxon>Sphingobacteriaceae</taxon>
        <taxon>Solitalea</taxon>
    </lineage>
</organism>
<dbReference type="STRING" id="929556.Solca_0280"/>
<dbReference type="SUPFAM" id="SSF56601">
    <property type="entry name" value="beta-lactamase/transpeptidase-like"/>
    <property type="match status" value="1"/>
</dbReference>
<dbReference type="HOGENOM" id="CLU_045378_0_0_10"/>
<dbReference type="EMBL" id="CP003349">
    <property type="protein sequence ID" value="AFD05424.1"/>
    <property type="molecule type" value="Genomic_DNA"/>
</dbReference>